<dbReference type="AlphaFoldDB" id="V2WL89"/>
<dbReference type="OrthoDB" id="3263571at2759"/>
<reference evidence="2 3" key="1">
    <citation type="journal article" date="2014" name="BMC Genomics">
        <title>Genome and secretome analysis of the hemibiotrophic fungal pathogen, Moniliophthora roreri, which causes frosty pod rot disease of cacao: mechanisms of the biotrophic and necrotrophic phases.</title>
        <authorList>
            <person name="Meinhardt L.W."/>
            <person name="Costa G.G.L."/>
            <person name="Thomazella D.P.T."/>
            <person name="Teixeira P.J.P.L."/>
            <person name="Carazzolle M.F."/>
            <person name="Schuster S.C."/>
            <person name="Carlson J.E."/>
            <person name="Guiltinan M.J."/>
            <person name="Mieczkowski P."/>
            <person name="Farmer A."/>
            <person name="Ramaraj T."/>
            <person name="Crozier J."/>
            <person name="Davis R.E."/>
            <person name="Shao J."/>
            <person name="Melnick R.L."/>
            <person name="Pereira G.A.G."/>
            <person name="Bailey B.A."/>
        </authorList>
    </citation>
    <scope>NUCLEOTIDE SEQUENCE [LARGE SCALE GENOMIC DNA]</scope>
    <source>
        <strain evidence="2 3">MCA 2997</strain>
    </source>
</reference>
<evidence type="ECO:0000313" key="2">
    <source>
        <dbReference type="EMBL" id="ESK81311.1"/>
    </source>
</evidence>
<feature type="region of interest" description="Disordered" evidence="1">
    <location>
        <begin position="22"/>
        <end position="61"/>
    </location>
</feature>
<keyword evidence="3" id="KW-1185">Reference proteome</keyword>
<proteinExistence type="predicted"/>
<comment type="caution">
    <text evidence="2">The sequence shown here is derived from an EMBL/GenBank/DDBJ whole genome shotgun (WGS) entry which is preliminary data.</text>
</comment>
<sequence>MPDISFNLPEGQDPFQRLLKALKTSPRTNTLKPLTEMSKDKKPQGSKPKPEPKPEETTIGSMVQVVSDDKEIKAVLPMLFTGEQKDTKKFLLEVQLYIMLNPKAFKNNRLKELFMLSYMQEGPGQFWKNKKMELLLAEEDPTKAPPWKEFLEEFKTSFKLLNVELDAQMKLQDLKIKEHANEYTYQF</sequence>
<evidence type="ECO:0008006" key="4">
    <source>
        <dbReference type="Google" id="ProtNLM"/>
    </source>
</evidence>
<evidence type="ECO:0000256" key="1">
    <source>
        <dbReference type="SAM" id="MobiDB-lite"/>
    </source>
</evidence>
<gene>
    <name evidence="2" type="ORF">Moror_12121</name>
</gene>
<evidence type="ECO:0000313" key="3">
    <source>
        <dbReference type="Proteomes" id="UP000017559"/>
    </source>
</evidence>
<dbReference type="KEGG" id="mrr:Moror_12121"/>
<organism evidence="2 3">
    <name type="scientific">Moniliophthora roreri (strain MCA 2997)</name>
    <name type="common">Cocoa frosty pod rot fungus</name>
    <name type="synonym">Crinipellis roreri</name>
    <dbReference type="NCBI Taxonomy" id="1381753"/>
    <lineage>
        <taxon>Eukaryota</taxon>
        <taxon>Fungi</taxon>
        <taxon>Dikarya</taxon>
        <taxon>Basidiomycota</taxon>
        <taxon>Agaricomycotina</taxon>
        <taxon>Agaricomycetes</taxon>
        <taxon>Agaricomycetidae</taxon>
        <taxon>Agaricales</taxon>
        <taxon>Marasmiineae</taxon>
        <taxon>Marasmiaceae</taxon>
        <taxon>Moniliophthora</taxon>
    </lineage>
</organism>
<dbReference type="Proteomes" id="UP000017559">
    <property type="component" value="Unassembled WGS sequence"/>
</dbReference>
<dbReference type="HOGENOM" id="CLU_000384_30_7_1"/>
<protein>
    <recommendedName>
        <fullName evidence="4">Retrotransposon gag domain-containing protein</fullName>
    </recommendedName>
</protein>
<name>V2WL89_MONRO</name>
<dbReference type="EMBL" id="AWSO01002554">
    <property type="protein sequence ID" value="ESK81311.1"/>
    <property type="molecule type" value="Genomic_DNA"/>
</dbReference>
<accession>V2WL89</accession>
<feature type="compositionally biased region" description="Basic and acidic residues" evidence="1">
    <location>
        <begin position="37"/>
        <end position="56"/>
    </location>
</feature>